<keyword evidence="5 12" id="KW-0812">Transmembrane</keyword>
<dbReference type="PROSITE" id="PS51450">
    <property type="entry name" value="LRR"/>
    <property type="match status" value="1"/>
</dbReference>
<dbReference type="InterPro" id="IPR032675">
    <property type="entry name" value="LRR_dom_sf"/>
</dbReference>
<dbReference type="FunFam" id="3.80.10.10:FF:000041">
    <property type="entry name" value="LRR receptor-like serine/threonine-protein kinase ERECTA"/>
    <property type="match status" value="1"/>
</dbReference>
<evidence type="ECO:0000256" key="3">
    <source>
        <dbReference type="ARBA" id="ARBA00022475"/>
    </source>
</evidence>
<evidence type="ECO:0000313" key="16">
    <source>
        <dbReference type="Proteomes" id="UP001374535"/>
    </source>
</evidence>
<feature type="transmembrane region" description="Helical" evidence="12">
    <location>
        <begin position="7"/>
        <end position="27"/>
    </location>
</feature>
<dbReference type="EMBL" id="CP144695">
    <property type="protein sequence ID" value="WVZ08707.1"/>
    <property type="molecule type" value="Genomic_DNA"/>
</dbReference>
<name>A0AAQ3NH68_VIGMU</name>
<dbReference type="SUPFAM" id="SSF52058">
    <property type="entry name" value="L domain-like"/>
    <property type="match status" value="3"/>
</dbReference>
<evidence type="ECO:0000256" key="5">
    <source>
        <dbReference type="ARBA" id="ARBA00022692"/>
    </source>
</evidence>
<dbReference type="SMART" id="SM00369">
    <property type="entry name" value="LRR_TYP"/>
    <property type="match status" value="9"/>
</dbReference>
<keyword evidence="7" id="KW-0677">Repeat</keyword>
<dbReference type="PANTHER" id="PTHR48061:SF2">
    <property type="entry name" value="RECEPTOR LIKE PROTEIN 30-LIKE"/>
    <property type="match status" value="1"/>
</dbReference>
<dbReference type="Pfam" id="PF00560">
    <property type="entry name" value="LRR_1"/>
    <property type="match status" value="8"/>
</dbReference>
<dbReference type="InterPro" id="IPR001611">
    <property type="entry name" value="Leu-rich_rpt"/>
</dbReference>
<gene>
    <name evidence="15" type="ORF">V8G54_022053</name>
</gene>
<dbReference type="InterPro" id="IPR013210">
    <property type="entry name" value="LRR_N_plant-typ"/>
</dbReference>
<dbReference type="Gene3D" id="3.80.10.10">
    <property type="entry name" value="Ribonuclease Inhibitor"/>
    <property type="match status" value="4"/>
</dbReference>
<keyword evidence="16" id="KW-1185">Reference proteome</keyword>
<evidence type="ECO:0000256" key="4">
    <source>
        <dbReference type="ARBA" id="ARBA00022614"/>
    </source>
</evidence>
<keyword evidence="9 12" id="KW-0472">Membrane</keyword>
<keyword evidence="4" id="KW-0433">Leucine-rich repeat</keyword>
<dbReference type="GO" id="GO:0005886">
    <property type="term" value="C:plasma membrane"/>
    <property type="evidence" value="ECO:0007669"/>
    <property type="project" value="UniProtKB-SubCell"/>
</dbReference>
<keyword evidence="8 12" id="KW-1133">Transmembrane helix</keyword>
<dbReference type="PANTHER" id="PTHR48061">
    <property type="entry name" value="LEUCINE-RICH REPEAT RECEPTOR PROTEIN KINASE EMS1-LIKE-RELATED"/>
    <property type="match status" value="1"/>
</dbReference>
<dbReference type="FunFam" id="3.80.10.10:FF:000213">
    <property type="entry name" value="Tyrosine-sulfated glycopeptide receptor 1"/>
    <property type="match status" value="2"/>
</dbReference>
<evidence type="ECO:0000256" key="2">
    <source>
        <dbReference type="ARBA" id="ARBA00009592"/>
    </source>
</evidence>
<organism evidence="15 16">
    <name type="scientific">Vigna mungo</name>
    <name type="common">Black gram</name>
    <name type="synonym">Phaseolus mungo</name>
    <dbReference type="NCBI Taxonomy" id="3915"/>
    <lineage>
        <taxon>Eukaryota</taxon>
        <taxon>Viridiplantae</taxon>
        <taxon>Streptophyta</taxon>
        <taxon>Embryophyta</taxon>
        <taxon>Tracheophyta</taxon>
        <taxon>Spermatophyta</taxon>
        <taxon>Magnoliopsida</taxon>
        <taxon>eudicotyledons</taxon>
        <taxon>Gunneridae</taxon>
        <taxon>Pentapetalae</taxon>
        <taxon>rosids</taxon>
        <taxon>fabids</taxon>
        <taxon>Fabales</taxon>
        <taxon>Fabaceae</taxon>
        <taxon>Papilionoideae</taxon>
        <taxon>50 kb inversion clade</taxon>
        <taxon>NPAAA clade</taxon>
        <taxon>indigoferoid/millettioid clade</taxon>
        <taxon>Phaseoleae</taxon>
        <taxon>Vigna</taxon>
    </lineage>
</organism>
<accession>A0AAQ3NH68</accession>
<dbReference type="Pfam" id="PF08263">
    <property type="entry name" value="LRRNT_2"/>
    <property type="match status" value="1"/>
</dbReference>
<evidence type="ECO:0000256" key="12">
    <source>
        <dbReference type="SAM" id="Phobius"/>
    </source>
</evidence>
<evidence type="ECO:0000256" key="7">
    <source>
        <dbReference type="ARBA" id="ARBA00022737"/>
    </source>
</evidence>
<evidence type="ECO:0000256" key="9">
    <source>
        <dbReference type="ARBA" id="ARBA00023136"/>
    </source>
</evidence>
<feature type="domain" description="Leucine-rich repeat-containing N-terminal plant-type" evidence="13">
    <location>
        <begin position="34"/>
        <end position="75"/>
    </location>
</feature>
<comment type="subcellular location">
    <subcellularLocation>
        <location evidence="1">Cell membrane</location>
        <topology evidence="1">Single-pass type I membrane protein</topology>
    </subcellularLocation>
</comment>
<evidence type="ECO:0000259" key="13">
    <source>
        <dbReference type="Pfam" id="PF08263"/>
    </source>
</evidence>
<comment type="similarity">
    <text evidence="2">Belongs to the RLP family.</text>
</comment>
<protein>
    <recommendedName>
        <fullName evidence="17">Verticillium wilt resistance-like protein</fullName>
    </recommendedName>
</protein>
<feature type="domain" description="Disease resistance R13L4/SHOC-2-like LRR" evidence="14">
    <location>
        <begin position="316"/>
        <end position="538"/>
    </location>
</feature>
<keyword evidence="10" id="KW-0675">Receptor</keyword>
<dbReference type="InterPro" id="IPR046956">
    <property type="entry name" value="RLP23-like"/>
</dbReference>
<dbReference type="AlphaFoldDB" id="A0AAQ3NH68"/>
<evidence type="ECO:0000313" key="15">
    <source>
        <dbReference type="EMBL" id="WVZ08707.1"/>
    </source>
</evidence>
<dbReference type="Pfam" id="PF13855">
    <property type="entry name" value="LRR_8"/>
    <property type="match status" value="1"/>
</dbReference>
<reference evidence="15 16" key="1">
    <citation type="journal article" date="2023" name="Life. Sci Alliance">
        <title>Evolutionary insights into 3D genome organization and epigenetic landscape of Vigna mungo.</title>
        <authorList>
            <person name="Junaid A."/>
            <person name="Singh B."/>
            <person name="Bhatia S."/>
        </authorList>
    </citation>
    <scope>NUCLEOTIDE SEQUENCE [LARGE SCALE GENOMIC DNA]</scope>
    <source>
        <strain evidence="15">Urdbean</strain>
    </source>
</reference>
<dbReference type="InterPro" id="IPR003591">
    <property type="entry name" value="Leu-rich_rpt_typical-subtyp"/>
</dbReference>
<evidence type="ECO:0000259" key="14">
    <source>
        <dbReference type="Pfam" id="PF23598"/>
    </source>
</evidence>
<evidence type="ECO:0000256" key="10">
    <source>
        <dbReference type="ARBA" id="ARBA00023170"/>
    </source>
</evidence>
<evidence type="ECO:0008006" key="17">
    <source>
        <dbReference type="Google" id="ProtNLM"/>
    </source>
</evidence>
<evidence type="ECO:0000256" key="8">
    <source>
        <dbReference type="ARBA" id="ARBA00022989"/>
    </source>
</evidence>
<keyword evidence="6" id="KW-0732">Signal</keyword>
<keyword evidence="11" id="KW-0325">Glycoprotein</keyword>
<dbReference type="PRINTS" id="PR00019">
    <property type="entry name" value="LEURICHRPT"/>
</dbReference>
<evidence type="ECO:0000256" key="6">
    <source>
        <dbReference type="ARBA" id="ARBA00022729"/>
    </source>
</evidence>
<dbReference type="Pfam" id="PF23598">
    <property type="entry name" value="LRR_14"/>
    <property type="match status" value="1"/>
</dbReference>
<evidence type="ECO:0000256" key="1">
    <source>
        <dbReference type="ARBA" id="ARBA00004251"/>
    </source>
</evidence>
<dbReference type="InterPro" id="IPR055414">
    <property type="entry name" value="LRR_R13L4/SHOC2-like"/>
</dbReference>
<evidence type="ECO:0000256" key="11">
    <source>
        <dbReference type="ARBA" id="ARBA00023180"/>
    </source>
</evidence>
<sequence>MRISQCPFVFIILCYSFWIYHTVYFTGVSGQIVEDQQQSLLKLKNSLIFDQEKSHKLVFWNSSTDCCKWIGVTCDEEGHVIGLDLNGESINGGFDNSSTLFNLQSLRILNLSVNNFSSQIPSGFSRLKNLTYLNLSHAGFVGHVPTEISSLTRLVSLDISSLSFLFGKLLKLEKTDLQMLFKNFTMIRQLYMDGVSVSAEGNEWSNALLQLHSLQELSMSNCNLSGPLDHSLTRLQNLSIIRLDQNNLSSPVPETFAGFPNLTTLHLSSCELTGMFPDKIFQLATLSDIDLSFNYDLNGSLPELPPNGSLQKLIVSHTRFSGALPASIGNLRQLSILDLSNCHFNGTLPSSMSGLKKLTSLLLSLNNFIGQIPSLNMSRNLTHLDLSHNKFTGSITYVHLEGLRELVQIDLQDNLLDGNIPSSLFALPLVQSIQLSNNHFHGQLDEFSNISSSVLEILDLSSNDLEGPIPLSIFNLRSLNVLKLSLNKLHGTIKLDVFQGLKNLTTLALSHNNLSVETNETDKGLISSFHNMSSIELASCNLTQFPSFLRNHSRITTLDLSRNHIRGSIPIWIWQLDSLVQLNLSHNLLSSLEGSVQNTGSSLRLVDLHANQLQGKLQIFPVYATYLDYSCNNFSFAIPSDVATRLSGIIFLSLSKNNLSGTIPQFLCNSSQLIVLDVSYNNFGWTIPECLTQSVTIKVLNLQHNKFNGSIPDKFPVSCALKTLDLNSNLLKGPIPKSLQNCSSLEVLDLGNNEVDDGFPYFLNSISTIRVLVLRGNKFHGHIECTDNRTWPMLQIFDVAFNKFSGLLPGKCFKTWKAMKLDKYHHVSKFNHIGSEVLTFGGIYYQDSVTLTIKGLELEFVKVLTLVTSVDFSSNKFSGTIPEDLMDFTGLFALNLSHNGLTGQIPSSIGNLKELESLDLSCNHLHGEIPTQVASLNFLSYLNLSYNYLEGKIPTGTQLQTFDASSYAGNAGLCGIPSSKLCLDRRNSKSEVYTDSGVKFDWIFVSIGLGFGVGAGMVVAPSLFMERLKKWSNHKIDKALIIILPVFGLTWIPIDDDDDDDTEEDTKENHPDIKEDYDYNEMHNNLVHQRFRGRYCALCSKLHISNKKVIHDPRCTCFPSPPISTSTYPDSYSSHSHSG</sequence>
<dbReference type="Proteomes" id="UP001374535">
    <property type="component" value="Chromosome 6"/>
</dbReference>
<feature type="transmembrane region" description="Helical" evidence="12">
    <location>
        <begin position="1002"/>
        <end position="1024"/>
    </location>
</feature>
<keyword evidence="3" id="KW-1003">Cell membrane</keyword>
<proteinExistence type="inferred from homology"/>